<organism evidence="1 2">
    <name type="scientific">Mytilus coruscus</name>
    <name type="common">Sea mussel</name>
    <dbReference type="NCBI Taxonomy" id="42192"/>
    <lineage>
        <taxon>Eukaryota</taxon>
        <taxon>Metazoa</taxon>
        <taxon>Spiralia</taxon>
        <taxon>Lophotrochozoa</taxon>
        <taxon>Mollusca</taxon>
        <taxon>Bivalvia</taxon>
        <taxon>Autobranchia</taxon>
        <taxon>Pteriomorphia</taxon>
        <taxon>Mytilida</taxon>
        <taxon>Mytiloidea</taxon>
        <taxon>Mytilidae</taxon>
        <taxon>Mytilinae</taxon>
        <taxon>Mytilus</taxon>
    </lineage>
</organism>
<gene>
    <name evidence="1" type="ORF">MCOR_10778</name>
</gene>
<sequence>MILSPKEWVYRQPIILSPEWSLQTTYDSITRMGYKQPMILSPGMGLQTTYDSITKNGVEFYRQAMILSPRMGLQTTYDSISRNGLQTTYDSTLEWNGFYRQPIILSQEWSSQTTLILSPRMSLDNLILSPKWVYEPTYDSITRMEFTEWEWVSDDYDFVSRMGYRQPRWSLTFILQEWVYRQPDSISKNGVYRQPMILSQEWVYRQPMISISKNGFTDNPMILSQEWTAMISSFTDNL</sequence>
<dbReference type="Proteomes" id="UP000507470">
    <property type="component" value="Unassembled WGS sequence"/>
</dbReference>
<evidence type="ECO:0000313" key="1">
    <source>
        <dbReference type="EMBL" id="CAC5372786.1"/>
    </source>
</evidence>
<name>A0A6J8ARW9_MYTCO</name>
<protein>
    <submittedName>
        <fullName evidence="1">Uncharacterized protein</fullName>
    </submittedName>
</protein>
<keyword evidence="2" id="KW-1185">Reference proteome</keyword>
<reference evidence="1 2" key="1">
    <citation type="submission" date="2020-06" db="EMBL/GenBank/DDBJ databases">
        <authorList>
            <person name="Li R."/>
            <person name="Bekaert M."/>
        </authorList>
    </citation>
    <scope>NUCLEOTIDE SEQUENCE [LARGE SCALE GENOMIC DNA]</scope>
    <source>
        <strain evidence="2">wild</strain>
    </source>
</reference>
<proteinExistence type="predicted"/>
<accession>A0A6J8ARW9</accession>
<evidence type="ECO:0000313" key="2">
    <source>
        <dbReference type="Proteomes" id="UP000507470"/>
    </source>
</evidence>
<dbReference type="AlphaFoldDB" id="A0A6J8ARW9"/>
<dbReference type="EMBL" id="CACVKT020001865">
    <property type="protein sequence ID" value="CAC5372786.1"/>
    <property type="molecule type" value="Genomic_DNA"/>
</dbReference>